<protein>
    <submittedName>
        <fullName evidence="2">Uncharacterized protein</fullName>
    </submittedName>
</protein>
<feature type="region of interest" description="Disordered" evidence="1">
    <location>
        <begin position="13"/>
        <end position="41"/>
    </location>
</feature>
<accession>A0A0A9HE78</accession>
<dbReference type="AlphaFoldDB" id="A0A0A9HE78"/>
<dbReference type="EMBL" id="GBRH01162829">
    <property type="protein sequence ID" value="JAE35067.1"/>
    <property type="molecule type" value="Transcribed_RNA"/>
</dbReference>
<sequence>MAQCSQHLLIDTGSYKLETKRTSRNTGEEKKLPGKRRLSRM</sequence>
<name>A0A0A9HE78_ARUDO</name>
<evidence type="ECO:0000256" key="1">
    <source>
        <dbReference type="SAM" id="MobiDB-lite"/>
    </source>
</evidence>
<proteinExistence type="predicted"/>
<reference evidence="2" key="2">
    <citation type="journal article" date="2015" name="Data Brief">
        <title>Shoot transcriptome of the giant reed, Arundo donax.</title>
        <authorList>
            <person name="Barrero R.A."/>
            <person name="Guerrero F.D."/>
            <person name="Moolhuijzen P."/>
            <person name="Goolsby J.A."/>
            <person name="Tidwell J."/>
            <person name="Bellgard S.E."/>
            <person name="Bellgard M.I."/>
        </authorList>
    </citation>
    <scope>NUCLEOTIDE SEQUENCE</scope>
    <source>
        <tissue evidence="2">Shoot tissue taken approximately 20 cm above the soil surface</tissue>
    </source>
</reference>
<reference evidence="2" key="1">
    <citation type="submission" date="2014-09" db="EMBL/GenBank/DDBJ databases">
        <authorList>
            <person name="Magalhaes I.L.F."/>
            <person name="Oliveira U."/>
            <person name="Santos F.R."/>
            <person name="Vidigal T.H.D.A."/>
            <person name="Brescovit A.D."/>
            <person name="Santos A.J."/>
        </authorList>
    </citation>
    <scope>NUCLEOTIDE SEQUENCE</scope>
    <source>
        <tissue evidence="2">Shoot tissue taken approximately 20 cm above the soil surface</tissue>
    </source>
</reference>
<evidence type="ECO:0000313" key="2">
    <source>
        <dbReference type="EMBL" id="JAE35067.1"/>
    </source>
</evidence>
<organism evidence="2">
    <name type="scientific">Arundo donax</name>
    <name type="common">Giant reed</name>
    <name type="synonym">Donax arundinaceus</name>
    <dbReference type="NCBI Taxonomy" id="35708"/>
    <lineage>
        <taxon>Eukaryota</taxon>
        <taxon>Viridiplantae</taxon>
        <taxon>Streptophyta</taxon>
        <taxon>Embryophyta</taxon>
        <taxon>Tracheophyta</taxon>
        <taxon>Spermatophyta</taxon>
        <taxon>Magnoliopsida</taxon>
        <taxon>Liliopsida</taxon>
        <taxon>Poales</taxon>
        <taxon>Poaceae</taxon>
        <taxon>PACMAD clade</taxon>
        <taxon>Arundinoideae</taxon>
        <taxon>Arundineae</taxon>
        <taxon>Arundo</taxon>
    </lineage>
</organism>
<feature type="compositionally biased region" description="Basic and acidic residues" evidence="1">
    <location>
        <begin position="17"/>
        <end position="32"/>
    </location>
</feature>